<organism evidence="8 9">
    <name type="scientific">Trichomonas vaginalis (strain ATCC PRA-98 / G3)</name>
    <dbReference type="NCBI Taxonomy" id="412133"/>
    <lineage>
        <taxon>Eukaryota</taxon>
        <taxon>Metamonada</taxon>
        <taxon>Parabasalia</taxon>
        <taxon>Trichomonadida</taxon>
        <taxon>Trichomonadidae</taxon>
        <taxon>Trichomonas</taxon>
    </lineage>
</organism>
<keyword evidence="2 8" id="KW-0238">DNA-binding</keyword>
<keyword evidence="9" id="KW-1185">Reference proteome</keyword>
<dbReference type="GO" id="GO:0006355">
    <property type="term" value="P:regulation of DNA-templated transcription"/>
    <property type="evidence" value="ECO:0000318"/>
    <property type="project" value="GO_Central"/>
</dbReference>
<dbReference type="InterPro" id="IPR051575">
    <property type="entry name" value="Myb-like_DNA-bd"/>
</dbReference>
<dbReference type="Pfam" id="PF13921">
    <property type="entry name" value="Myb_DNA-bind_6"/>
    <property type="match status" value="1"/>
</dbReference>
<dbReference type="InterPro" id="IPR017930">
    <property type="entry name" value="Myb_dom"/>
</dbReference>
<feature type="domain" description="Myb-like" evidence="6">
    <location>
        <begin position="10"/>
        <end position="56"/>
    </location>
</feature>
<dbReference type="OrthoDB" id="2143914at2759"/>
<dbReference type="eggNOG" id="KOG0048">
    <property type="taxonomic scope" value="Eukaryota"/>
</dbReference>
<evidence type="ECO:0000259" key="6">
    <source>
        <dbReference type="PROSITE" id="PS50090"/>
    </source>
</evidence>
<gene>
    <name evidence="8" type="ORF">TVAG_390940</name>
</gene>
<feature type="domain" description="HTH myb-type" evidence="7">
    <location>
        <begin position="61"/>
        <end position="111"/>
    </location>
</feature>
<evidence type="ECO:0000256" key="1">
    <source>
        <dbReference type="ARBA" id="ARBA00023015"/>
    </source>
</evidence>
<keyword evidence="1" id="KW-0805">Transcription regulation</keyword>
<feature type="region of interest" description="Disordered" evidence="5">
    <location>
        <begin position="111"/>
        <end position="130"/>
    </location>
</feature>
<dbReference type="AlphaFoldDB" id="A2DFK8"/>
<dbReference type="CDD" id="cd00167">
    <property type="entry name" value="SANT"/>
    <property type="match status" value="2"/>
</dbReference>
<dbReference type="VEuPathDB" id="TrichDB:TVAGG3_0312680"/>
<evidence type="ECO:0000256" key="4">
    <source>
        <dbReference type="ARBA" id="ARBA00023242"/>
    </source>
</evidence>
<dbReference type="RefSeq" id="XP_001581697.1">
    <property type="nucleotide sequence ID" value="XM_001581647.1"/>
</dbReference>
<dbReference type="GO" id="GO:0005634">
    <property type="term" value="C:nucleus"/>
    <property type="evidence" value="ECO:0000318"/>
    <property type="project" value="GO_Central"/>
</dbReference>
<dbReference type="STRING" id="5722.A2DFK8"/>
<dbReference type="PANTHER" id="PTHR46621">
    <property type="entry name" value="SNRNA-ACTIVATING PROTEIN COMPLEX SUBUNIT 4"/>
    <property type="match status" value="1"/>
</dbReference>
<dbReference type="Proteomes" id="UP000001542">
    <property type="component" value="Unassembled WGS sequence"/>
</dbReference>
<reference evidence="8" key="1">
    <citation type="submission" date="2006-10" db="EMBL/GenBank/DDBJ databases">
        <authorList>
            <person name="Amadeo P."/>
            <person name="Zhao Q."/>
            <person name="Wortman J."/>
            <person name="Fraser-Liggett C."/>
            <person name="Carlton J."/>
        </authorList>
    </citation>
    <scope>NUCLEOTIDE SEQUENCE</scope>
    <source>
        <strain evidence="8">G3</strain>
    </source>
</reference>
<dbReference type="Gene3D" id="1.10.10.60">
    <property type="entry name" value="Homeodomain-like"/>
    <property type="match status" value="2"/>
</dbReference>
<evidence type="ECO:0000313" key="9">
    <source>
        <dbReference type="Proteomes" id="UP000001542"/>
    </source>
</evidence>
<dbReference type="EMBL" id="DS113195">
    <property type="protein sequence ID" value="EAY20711.1"/>
    <property type="molecule type" value="Genomic_DNA"/>
</dbReference>
<dbReference type="KEGG" id="tva:5466257"/>
<keyword evidence="4" id="KW-0539">Nucleus</keyword>
<dbReference type="SUPFAM" id="SSF46689">
    <property type="entry name" value="Homeodomain-like"/>
    <property type="match status" value="1"/>
</dbReference>
<reference evidence="8" key="2">
    <citation type="journal article" date="2007" name="Science">
        <title>Draft genome sequence of the sexually transmitted pathogen Trichomonas vaginalis.</title>
        <authorList>
            <person name="Carlton J.M."/>
            <person name="Hirt R.P."/>
            <person name="Silva J.C."/>
            <person name="Delcher A.L."/>
            <person name="Schatz M."/>
            <person name="Zhao Q."/>
            <person name="Wortman J.R."/>
            <person name="Bidwell S.L."/>
            <person name="Alsmark U.C.M."/>
            <person name="Besteiro S."/>
            <person name="Sicheritz-Ponten T."/>
            <person name="Noel C.J."/>
            <person name="Dacks J.B."/>
            <person name="Foster P.G."/>
            <person name="Simillion C."/>
            <person name="Van de Peer Y."/>
            <person name="Miranda-Saavedra D."/>
            <person name="Barton G.J."/>
            <person name="Westrop G.D."/>
            <person name="Mueller S."/>
            <person name="Dessi D."/>
            <person name="Fiori P.L."/>
            <person name="Ren Q."/>
            <person name="Paulsen I."/>
            <person name="Zhang H."/>
            <person name="Bastida-Corcuera F.D."/>
            <person name="Simoes-Barbosa A."/>
            <person name="Brown M.T."/>
            <person name="Hayes R.D."/>
            <person name="Mukherjee M."/>
            <person name="Okumura C.Y."/>
            <person name="Schneider R."/>
            <person name="Smith A.J."/>
            <person name="Vanacova S."/>
            <person name="Villalvazo M."/>
            <person name="Haas B.J."/>
            <person name="Pertea M."/>
            <person name="Feldblyum T.V."/>
            <person name="Utterback T.R."/>
            <person name="Shu C.L."/>
            <person name="Osoegawa K."/>
            <person name="de Jong P.J."/>
            <person name="Hrdy I."/>
            <person name="Horvathova L."/>
            <person name="Zubacova Z."/>
            <person name="Dolezal P."/>
            <person name="Malik S.B."/>
            <person name="Logsdon J.M. Jr."/>
            <person name="Henze K."/>
            <person name="Gupta A."/>
            <person name="Wang C.C."/>
            <person name="Dunne R.L."/>
            <person name="Upcroft J.A."/>
            <person name="Upcroft P."/>
            <person name="White O."/>
            <person name="Salzberg S.L."/>
            <person name="Tang P."/>
            <person name="Chiu C.-H."/>
            <person name="Lee Y.-S."/>
            <person name="Embley T.M."/>
            <person name="Coombs G.H."/>
            <person name="Mottram J.C."/>
            <person name="Tachezy J."/>
            <person name="Fraser-Liggett C.M."/>
            <person name="Johnson P.J."/>
        </authorList>
    </citation>
    <scope>NUCLEOTIDE SEQUENCE [LARGE SCALE GENOMIC DNA]</scope>
    <source>
        <strain evidence="8">G3</strain>
    </source>
</reference>
<evidence type="ECO:0000256" key="5">
    <source>
        <dbReference type="SAM" id="MobiDB-lite"/>
    </source>
</evidence>
<keyword evidence="3" id="KW-0804">Transcription</keyword>
<dbReference type="SMART" id="SM00717">
    <property type="entry name" value="SANT"/>
    <property type="match status" value="2"/>
</dbReference>
<evidence type="ECO:0000256" key="3">
    <source>
        <dbReference type="ARBA" id="ARBA00023163"/>
    </source>
</evidence>
<dbReference type="GO" id="GO:0000978">
    <property type="term" value="F:RNA polymerase II cis-regulatory region sequence-specific DNA binding"/>
    <property type="evidence" value="ECO:0000318"/>
    <property type="project" value="GO_Central"/>
</dbReference>
<dbReference type="InParanoid" id="A2DFK8"/>
<dbReference type="VEuPathDB" id="TrichDB:TVAG_390940"/>
<evidence type="ECO:0000256" key="2">
    <source>
        <dbReference type="ARBA" id="ARBA00023125"/>
    </source>
</evidence>
<dbReference type="InterPro" id="IPR001005">
    <property type="entry name" value="SANT/Myb"/>
</dbReference>
<feature type="domain" description="Myb-like" evidence="6">
    <location>
        <begin position="57"/>
        <end position="107"/>
    </location>
</feature>
<feature type="compositionally biased region" description="Basic and acidic residues" evidence="5">
    <location>
        <begin position="118"/>
        <end position="130"/>
    </location>
</feature>
<dbReference type="PANTHER" id="PTHR46621:SF1">
    <property type="entry name" value="SNRNA-ACTIVATING PROTEIN COMPLEX SUBUNIT 4"/>
    <property type="match status" value="1"/>
</dbReference>
<name>A2DFK8_TRIV3</name>
<accession>A2DFK8</accession>
<evidence type="ECO:0000259" key="7">
    <source>
        <dbReference type="PROSITE" id="PS51294"/>
    </source>
</evidence>
<dbReference type="InterPro" id="IPR009057">
    <property type="entry name" value="Homeodomain-like_sf"/>
</dbReference>
<evidence type="ECO:0000313" key="8">
    <source>
        <dbReference type="EMBL" id="EAY20711.1"/>
    </source>
</evidence>
<feature type="domain" description="HTH myb-type" evidence="7">
    <location>
        <begin position="17"/>
        <end position="60"/>
    </location>
</feature>
<dbReference type="GO" id="GO:0000981">
    <property type="term" value="F:DNA-binding transcription factor activity, RNA polymerase II-specific"/>
    <property type="evidence" value="ECO:0000318"/>
    <property type="project" value="GO_Central"/>
</dbReference>
<sequence>MIKSNNLRCKNHFTYIEDRKLSDLINNFGCTDWNEIADKMPGRNARQCKERWEKYLSPTVNKGPYSYEEDQTILEQYEVYGSQWVKIASHLKGRSDASVKARFKLLMRRKNSTKRAKSREQFNKSEFNHFDQSDVPNEVYQDEKFDNSLRNQDSLSDDPSEYFTTYEVF</sequence>
<dbReference type="PROSITE" id="PS51294">
    <property type="entry name" value="HTH_MYB"/>
    <property type="match status" value="2"/>
</dbReference>
<proteinExistence type="predicted"/>
<protein>
    <submittedName>
        <fullName evidence="8">Myb-like DNA-binding domain containing protein</fullName>
    </submittedName>
</protein>
<dbReference type="SMR" id="A2DFK8"/>
<dbReference type="PROSITE" id="PS50090">
    <property type="entry name" value="MYB_LIKE"/>
    <property type="match status" value="2"/>
</dbReference>